<dbReference type="GO" id="GO:0003676">
    <property type="term" value="F:nucleic acid binding"/>
    <property type="evidence" value="ECO:0007669"/>
    <property type="project" value="InterPro"/>
</dbReference>
<evidence type="ECO:0000256" key="1">
    <source>
        <dbReference type="SAM" id="Coils"/>
    </source>
</evidence>
<protein>
    <submittedName>
        <fullName evidence="2">Uncharacterized protein</fullName>
    </submittedName>
</protein>
<dbReference type="Proteomes" id="UP001454036">
    <property type="component" value="Unassembled WGS sequence"/>
</dbReference>
<comment type="caution">
    <text evidence="2">The sequence shown here is derived from an EMBL/GenBank/DDBJ whole genome shotgun (WGS) entry which is preliminary data.</text>
</comment>
<feature type="coiled-coil region" evidence="1">
    <location>
        <begin position="154"/>
        <end position="195"/>
    </location>
</feature>
<evidence type="ECO:0000313" key="2">
    <source>
        <dbReference type="EMBL" id="GAA0144498.1"/>
    </source>
</evidence>
<name>A0AAV3P372_LITER</name>
<proteinExistence type="predicted"/>
<organism evidence="2 3">
    <name type="scientific">Lithospermum erythrorhizon</name>
    <name type="common">Purple gromwell</name>
    <name type="synonym">Lithospermum officinale var. erythrorhizon</name>
    <dbReference type="NCBI Taxonomy" id="34254"/>
    <lineage>
        <taxon>Eukaryota</taxon>
        <taxon>Viridiplantae</taxon>
        <taxon>Streptophyta</taxon>
        <taxon>Embryophyta</taxon>
        <taxon>Tracheophyta</taxon>
        <taxon>Spermatophyta</taxon>
        <taxon>Magnoliopsida</taxon>
        <taxon>eudicotyledons</taxon>
        <taxon>Gunneridae</taxon>
        <taxon>Pentapetalae</taxon>
        <taxon>asterids</taxon>
        <taxon>lamiids</taxon>
        <taxon>Boraginales</taxon>
        <taxon>Boraginaceae</taxon>
        <taxon>Boraginoideae</taxon>
        <taxon>Lithospermeae</taxon>
        <taxon>Lithospermum</taxon>
    </lineage>
</organism>
<dbReference type="AlphaFoldDB" id="A0AAV3P372"/>
<gene>
    <name evidence="2" type="ORF">LIER_04929</name>
</gene>
<keyword evidence="1" id="KW-0175">Coiled coil</keyword>
<sequence>MNPVIFKGVKNRLHEEGGTWDKELNMVLWFFRITPNPITGETPFSLVYGSEALLPMEVGSETAMEVLSSPKRAKSLGGVKYLSFPPTSRSTFGRPMARVLCPRASPDRAMHEALAPFLDQGVMRRMANLGLGSRLLTRPLDCGYRLLQLPVPWVRALEEELDSLRTQVSNYHWDLAVQDQELRMAEAERDDANQATLVARREKEGLRHAYLQDSPRRCGHIGAVVLFDFILNCQDQAPSLPALAEEYKHKFPVGWMDNTVPPPPID</sequence>
<reference evidence="2 3" key="1">
    <citation type="submission" date="2024-01" db="EMBL/GenBank/DDBJ databases">
        <title>The complete chloroplast genome sequence of Lithospermum erythrorhizon: insights into the phylogenetic relationship among Boraginaceae species and the maternal lineages of purple gromwells.</title>
        <authorList>
            <person name="Okada T."/>
            <person name="Watanabe K."/>
        </authorList>
    </citation>
    <scope>NUCLEOTIDE SEQUENCE [LARGE SCALE GENOMIC DNA]</scope>
</reference>
<accession>A0AAV3P372</accession>
<dbReference type="EMBL" id="BAABME010000655">
    <property type="protein sequence ID" value="GAA0144498.1"/>
    <property type="molecule type" value="Genomic_DNA"/>
</dbReference>
<evidence type="ECO:0000313" key="3">
    <source>
        <dbReference type="Proteomes" id="UP001454036"/>
    </source>
</evidence>
<dbReference type="Gene3D" id="3.30.420.10">
    <property type="entry name" value="Ribonuclease H-like superfamily/Ribonuclease H"/>
    <property type="match status" value="1"/>
</dbReference>
<dbReference type="InterPro" id="IPR036397">
    <property type="entry name" value="RNaseH_sf"/>
</dbReference>
<keyword evidence="3" id="KW-1185">Reference proteome</keyword>